<keyword evidence="3" id="KW-1185">Reference proteome</keyword>
<dbReference type="Proteomes" id="UP001327560">
    <property type="component" value="Chromosome 1"/>
</dbReference>
<dbReference type="AlphaFoldDB" id="A0AAQ3JQ08"/>
<sequence length="112" mass="11921">MSLHGLQRWQCSSGEVARDIDVGGSEKRAIDAGAKMLFPELVDELPRSASATPEDIQAVAALAAATTFGTVEEHAPTIAWRGGRQSRTWVASHFPIGNDTGGDVERQRGGSF</sequence>
<dbReference type="EMBL" id="CP136890">
    <property type="protein sequence ID" value="WOK93676.1"/>
    <property type="molecule type" value="Genomic_DNA"/>
</dbReference>
<organism evidence="2 3">
    <name type="scientific">Canna indica</name>
    <name type="common">Indian-shot</name>
    <dbReference type="NCBI Taxonomy" id="4628"/>
    <lineage>
        <taxon>Eukaryota</taxon>
        <taxon>Viridiplantae</taxon>
        <taxon>Streptophyta</taxon>
        <taxon>Embryophyta</taxon>
        <taxon>Tracheophyta</taxon>
        <taxon>Spermatophyta</taxon>
        <taxon>Magnoliopsida</taxon>
        <taxon>Liliopsida</taxon>
        <taxon>Zingiberales</taxon>
        <taxon>Cannaceae</taxon>
        <taxon>Canna</taxon>
    </lineage>
</organism>
<gene>
    <name evidence="2" type="ORF">Cni_G02376</name>
</gene>
<name>A0AAQ3JQ08_9LILI</name>
<protein>
    <submittedName>
        <fullName evidence="2">Uncharacterized protein</fullName>
    </submittedName>
</protein>
<evidence type="ECO:0000313" key="2">
    <source>
        <dbReference type="EMBL" id="WOK93676.1"/>
    </source>
</evidence>
<accession>A0AAQ3JQ08</accession>
<reference evidence="2 3" key="1">
    <citation type="submission" date="2023-10" db="EMBL/GenBank/DDBJ databases">
        <title>Chromosome-scale genome assembly provides insights into flower coloration mechanisms of Canna indica.</title>
        <authorList>
            <person name="Li C."/>
        </authorList>
    </citation>
    <scope>NUCLEOTIDE SEQUENCE [LARGE SCALE GENOMIC DNA]</scope>
    <source>
        <tissue evidence="2">Flower</tissue>
    </source>
</reference>
<evidence type="ECO:0000313" key="3">
    <source>
        <dbReference type="Proteomes" id="UP001327560"/>
    </source>
</evidence>
<feature type="region of interest" description="Disordered" evidence="1">
    <location>
        <begin position="93"/>
        <end position="112"/>
    </location>
</feature>
<feature type="compositionally biased region" description="Basic and acidic residues" evidence="1">
    <location>
        <begin position="103"/>
        <end position="112"/>
    </location>
</feature>
<proteinExistence type="predicted"/>
<evidence type="ECO:0000256" key="1">
    <source>
        <dbReference type="SAM" id="MobiDB-lite"/>
    </source>
</evidence>